<keyword evidence="4" id="KW-0539">Nucleus</keyword>
<feature type="region of interest" description="Disordered" evidence="5">
    <location>
        <begin position="1"/>
        <end position="20"/>
    </location>
</feature>
<evidence type="ECO:0000256" key="1">
    <source>
        <dbReference type="ARBA" id="ARBA00004123"/>
    </source>
</evidence>
<protein>
    <submittedName>
        <fullName evidence="6">Uncharacterized protein</fullName>
    </submittedName>
</protein>
<evidence type="ECO:0000313" key="6">
    <source>
        <dbReference type="EMBL" id="CAD9118240.1"/>
    </source>
</evidence>
<evidence type="ECO:0000256" key="2">
    <source>
        <dbReference type="ARBA" id="ARBA00004496"/>
    </source>
</evidence>
<dbReference type="AlphaFoldDB" id="A0A7S1LZU9"/>
<dbReference type="PANTHER" id="PTHR21213">
    <property type="entry name" value="GEO09665P1-RELATED"/>
    <property type="match status" value="1"/>
</dbReference>
<sequence>MGGKAKPTKHTAKEIQGKAFDATVNRGGGAAGLKDRMGGAAGHARFECPHCGQAAPSLKNMQSHHESKHPKMAWDESVYVDKHELHGGTTKGVAVRGSIYKQGDKK</sequence>
<name>A0A7S1LZU9_NEODS</name>
<feature type="compositionally biased region" description="Basic residues" evidence="5">
    <location>
        <begin position="1"/>
        <end position="10"/>
    </location>
</feature>
<dbReference type="GO" id="GO:0005737">
    <property type="term" value="C:cytoplasm"/>
    <property type="evidence" value="ECO:0007669"/>
    <property type="project" value="UniProtKB-SubCell"/>
</dbReference>
<accession>A0A7S1LZU9</accession>
<dbReference type="PANTHER" id="PTHR21213:SF24">
    <property type="entry name" value="PROTEIN METHYLENE BLUE SENSITIVITY 1"/>
    <property type="match status" value="1"/>
</dbReference>
<proteinExistence type="predicted"/>
<reference evidence="6" key="1">
    <citation type="submission" date="2021-01" db="EMBL/GenBank/DDBJ databases">
        <authorList>
            <person name="Corre E."/>
            <person name="Pelletier E."/>
            <person name="Niang G."/>
            <person name="Scheremetjew M."/>
            <person name="Finn R."/>
            <person name="Kale V."/>
            <person name="Holt S."/>
            <person name="Cochrane G."/>
            <person name="Meng A."/>
            <person name="Brown T."/>
            <person name="Cohen L."/>
        </authorList>
    </citation>
    <scope>NUCLEOTIDE SEQUENCE</scope>
    <source>
        <strain evidence="6">CCAP 1951/1</strain>
    </source>
</reference>
<dbReference type="EMBL" id="HBGF01024044">
    <property type="protein sequence ID" value="CAD9118240.1"/>
    <property type="molecule type" value="Transcribed_RNA"/>
</dbReference>
<dbReference type="GO" id="GO:0005634">
    <property type="term" value="C:nucleus"/>
    <property type="evidence" value="ECO:0007669"/>
    <property type="project" value="UniProtKB-SubCell"/>
</dbReference>
<organism evidence="6">
    <name type="scientific">Neobodo designis</name>
    <name type="common">Flagellated protozoan</name>
    <name type="synonym">Bodo designis</name>
    <dbReference type="NCBI Taxonomy" id="312471"/>
    <lineage>
        <taxon>Eukaryota</taxon>
        <taxon>Discoba</taxon>
        <taxon>Euglenozoa</taxon>
        <taxon>Kinetoplastea</taxon>
        <taxon>Metakinetoplastina</taxon>
        <taxon>Neobodonida</taxon>
        <taxon>Neobodo</taxon>
    </lineage>
</organism>
<comment type="subcellular location">
    <subcellularLocation>
        <location evidence="2">Cytoplasm</location>
    </subcellularLocation>
    <subcellularLocation>
        <location evidence="1">Nucleus</location>
    </subcellularLocation>
</comment>
<evidence type="ECO:0000256" key="3">
    <source>
        <dbReference type="ARBA" id="ARBA00022490"/>
    </source>
</evidence>
<evidence type="ECO:0000256" key="4">
    <source>
        <dbReference type="ARBA" id="ARBA00023242"/>
    </source>
</evidence>
<keyword evidence="3" id="KW-0963">Cytoplasm</keyword>
<gene>
    <name evidence="6" type="ORF">NDES1114_LOCUS15918</name>
</gene>
<evidence type="ECO:0000256" key="5">
    <source>
        <dbReference type="SAM" id="MobiDB-lite"/>
    </source>
</evidence>
<dbReference type="InterPro" id="IPR045230">
    <property type="entry name" value="MBS1/2-like"/>
</dbReference>
<dbReference type="SUPFAM" id="SSF118359">
    <property type="entry name" value="Expressed protein At2g23090/F21P24.15"/>
    <property type="match status" value="1"/>
</dbReference>